<evidence type="ECO:0000313" key="3">
    <source>
        <dbReference type="Proteomes" id="UP000287296"/>
    </source>
</evidence>
<dbReference type="AlphaFoldDB" id="A0A429XB27"/>
<dbReference type="EMBL" id="QYTW02000004">
    <property type="protein sequence ID" value="RST60561.1"/>
    <property type="molecule type" value="Genomic_DNA"/>
</dbReference>
<organism evidence="2 3">
    <name type="scientific">Siminovitchia terrae</name>
    <name type="common">Bacillus terrae</name>
    <dbReference type="NCBI Taxonomy" id="1914933"/>
    <lineage>
        <taxon>Bacteria</taxon>
        <taxon>Bacillati</taxon>
        <taxon>Bacillota</taxon>
        <taxon>Bacilli</taxon>
        <taxon>Bacillales</taxon>
        <taxon>Bacillaceae</taxon>
        <taxon>Siminovitchia</taxon>
    </lineage>
</organism>
<name>A0A429XB27_SIMTE</name>
<dbReference type="SUPFAM" id="SSF109854">
    <property type="entry name" value="DinB/YfiT-like putative metalloenzymes"/>
    <property type="match status" value="1"/>
</dbReference>
<gene>
    <name evidence="2" type="ORF">D5F11_006945</name>
</gene>
<reference evidence="2 3" key="1">
    <citation type="submission" date="2018-12" db="EMBL/GenBank/DDBJ databases">
        <authorList>
            <person name="Sun L."/>
            <person name="Chen Z."/>
        </authorList>
    </citation>
    <scope>NUCLEOTIDE SEQUENCE [LARGE SCALE GENOMIC DNA]</scope>
    <source>
        <strain evidence="2 3">LMG 29736</strain>
    </source>
</reference>
<dbReference type="Proteomes" id="UP000287296">
    <property type="component" value="Unassembled WGS sequence"/>
</dbReference>
<comment type="caution">
    <text evidence="2">The sequence shown here is derived from an EMBL/GenBank/DDBJ whole genome shotgun (WGS) entry which is preliminary data.</text>
</comment>
<dbReference type="RefSeq" id="WP_120115354.1">
    <property type="nucleotide sequence ID" value="NZ_QYTW02000004.1"/>
</dbReference>
<dbReference type="InterPro" id="IPR034660">
    <property type="entry name" value="DinB/YfiT-like"/>
</dbReference>
<protein>
    <submittedName>
        <fullName evidence="2">DinB family protein</fullName>
    </submittedName>
</protein>
<evidence type="ECO:0000259" key="1">
    <source>
        <dbReference type="Pfam" id="PF12867"/>
    </source>
</evidence>
<dbReference type="OrthoDB" id="2374795at2"/>
<dbReference type="Gene3D" id="1.20.120.450">
    <property type="entry name" value="dinb family like domain"/>
    <property type="match status" value="1"/>
</dbReference>
<accession>A0A429XB27</accession>
<evidence type="ECO:0000313" key="2">
    <source>
        <dbReference type="EMBL" id="RST60561.1"/>
    </source>
</evidence>
<dbReference type="Pfam" id="PF12867">
    <property type="entry name" value="DinB_2"/>
    <property type="match status" value="1"/>
</dbReference>
<dbReference type="InterPro" id="IPR024775">
    <property type="entry name" value="DinB-like"/>
</dbReference>
<feature type="domain" description="DinB-like" evidence="1">
    <location>
        <begin position="15"/>
        <end position="156"/>
    </location>
</feature>
<proteinExistence type="predicted"/>
<sequence>MAGEFHQQAIQDVKAAIEEMLNTVKELPEDTIRWKPSEEEWSIMQVVAHVAEAIPFWLGEIRQIIQSPEDVWGRDHTNKIRLKAVDAKAVDSLPVDKVFEDLKKIPTQTEETLSTLTDEQFQIIAPSRNPNFDGKPVQFIVNKLIVGHIQGHNGQIQRNLSKLK</sequence>